<evidence type="ECO:0000256" key="2">
    <source>
        <dbReference type="ARBA" id="ARBA00022801"/>
    </source>
</evidence>
<evidence type="ECO:0000256" key="1">
    <source>
        <dbReference type="ARBA" id="ARBA00009809"/>
    </source>
</evidence>
<dbReference type="SUPFAM" id="SSF51445">
    <property type="entry name" value="(Trans)glycosidases"/>
    <property type="match status" value="1"/>
</dbReference>
<reference evidence="7 8" key="1">
    <citation type="submission" date="2021-02" db="EMBL/GenBank/DDBJ databases">
        <title>Niveibacterium changnyeongensis HC41.</title>
        <authorList>
            <person name="Kang M."/>
        </authorList>
    </citation>
    <scope>NUCLEOTIDE SEQUENCE [LARGE SCALE GENOMIC DNA]</scope>
    <source>
        <strain evidence="7 8">HC41</strain>
    </source>
</reference>
<dbReference type="Gene3D" id="3.20.20.80">
    <property type="entry name" value="Glycosidases"/>
    <property type="match status" value="1"/>
</dbReference>
<dbReference type="RefSeq" id="WP_206255855.1">
    <property type="nucleotide sequence ID" value="NZ_CP071060.1"/>
</dbReference>
<keyword evidence="3 4" id="KW-0326">Glycosidase</keyword>
<dbReference type="InterPro" id="IPR017853">
    <property type="entry name" value="GH"/>
</dbReference>
<evidence type="ECO:0000259" key="6">
    <source>
        <dbReference type="Pfam" id="PF01301"/>
    </source>
</evidence>
<dbReference type="InterPro" id="IPR001944">
    <property type="entry name" value="Glycoside_Hdrlase_35"/>
</dbReference>
<dbReference type="PRINTS" id="PR00742">
    <property type="entry name" value="GLHYDRLASE35"/>
</dbReference>
<proteinExistence type="inferred from homology"/>
<keyword evidence="2 4" id="KW-0378">Hydrolase</keyword>
<dbReference type="Pfam" id="PF01301">
    <property type="entry name" value="Glyco_hydro_35"/>
    <property type="match status" value="1"/>
</dbReference>
<dbReference type="PROSITE" id="PS01182">
    <property type="entry name" value="GLYCOSYL_HYDROL_F35"/>
    <property type="match status" value="1"/>
</dbReference>
<dbReference type="Proteomes" id="UP000663570">
    <property type="component" value="Chromosome"/>
</dbReference>
<evidence type="ECO:0000313" key="7">
    <source>
        <dbReference type="EMBL" id="QSI78490.1"/>
    </source>
</evidence>
<dbReference type="InterPro" id="IPR019801">
    <property type="entry name" value="Glyco_hydro_35_CS"/>
</dbReference>
<feature type="domain" description="Glycoside hydrolase 35 catalytic" evidence="6">
    <location>
        <begin position="42"/>
        <end position="381"/>
    </location>
</feature>
<evidence type="ECO:0000256" key="4">
    <source>
        <dbReference type="RuleBase" id="RU000675"/>
    </source>
</evidence>
<comment type="catalytic activity">
    <reaction evidence="4">
        <text>Hydrolysis of terminal non-reducing beta-D-galactose residues in beta-D-galactosides.</text>
        <dbReference type="EC" id="3.2.1.23"/>
    </reaction>
</comment>
<evidence type="ECO:0000256" key="3">
    <source>
        <dbReference type="ARBA" id="ARBA00023295"/>
    </source>
</evidence>
<sequence length="793" mass="86121">MTSLISLSLPADLAPVERDFLNLGHYQPATRRLTVNSRYVELDGKPWLPVMGEFHYSRYPADEWEAELRKMRAGGVSIVASYVFWNHHEAERGQFDWAGSRDLRRFVQLAAAAGLYVYLRPGPWVHAESRYGGFPDWLIGIGELRCNAPAYLAEVTRFYQQIGAQVAGLMWADGGPVVGVQLENEYDRTGPGCGAEHIAELKRIAIEAGLRVPLYTVTGWPTLDIPPHDVVPVSGAYPDGFWQGSSEPLPPSGVFVFNTERAIGEMGNVGGTPAEGRVDKTHYPFFLAEAGGGMHVSYHRRPTLMADDLAATTLVQIGSGASLYGYYMYHGGTNPLGPRRYNETQDTGYPNDVAVLGYDFRAPLGQYGQTRESYGRLRCLHLFLQAFGEELAPMEAVMAEGASLDAAAREPLRVAARGAGEQGFVFINNHVRHHPLPDFPAVQISVKTTAGEQRFPQVDVPTGAYTIWPLGARIGAAVLRNATVQPLTRWVEDGRTTWVAFVHPSIAPSLAFDATTVTVVDAGGATLETVGNDLIVRPAGGAPATRLQLIDASGVQHEVLLLDRQLAEQAARVQFRGRERLAFSEHATYQRGADIVVASPAAQAATISFFPGDDLVGDALGAGIVRVTVAEAAAAPLAAEVGFTVQQDQPMPPAVRLGPHISWRSGPVPLAPDDAEFADATTVRLQPPAEWAGIKGRLLAEINYVGDAARLYADGVLVDDNFFDGEPWYVGLDRFIRDGQWPTLELRIVAARPDLPIFLEAAARERLNNAAHRGCLVTVKLSAWREALLASAI</sequence>
<organism evidence="7 8">
    <name type="scientific">Niveibacterium microcysteis</name>
    <dbReference type="NCBI Taxonomy" id="2811415"/>
    <lineage>
        <taxon>Bacteria</taxon>
        <taxon>Pseudomonadati</taxon>
        <taxon>Pseudomonadota</taxon>
        <taxon>Betaproteobacteria</taxon>
        <taxon>Rhodocyclales</taxon>
        <taxon>Rhodocyclaceae</taxon>
        <taxon>Niveibacterium</taxon>
    </lineage>
</organism>
<gene>
    <name evidence="7" type="ORF">JY500_07730</name>
</gene>
<protein>
    <recommendedName>
        <fullName evidence="4">Beta-galactosidase</fullName>
        <ecNumber evidence="4">3.2.1.23</ecNumber>
    </recommendedName>
</protein>
<name>A0ABX7MD19_9RHOO</name>
<keyword evidence="8" id="KW-1185">Reference proteome</keyword>
<evidence type="ECO:0000313" key="8">
    <source>
        <dbReference type="Proteomes" id="UP000663570"/>
    </source>
</evidence>
<dbReference type="InterPro" id="IPR031330">
    <property type="entry name" value="Gly_Hdrlase_35_cat"/>
</dbReference>
<dbReference type="EC" id="3.2.1.23" evidence="4"/>
<accession>A0ABX7MD19</accession>
<evidence type="ECO:0000256" key="5">
    <source>
        <dbReference type="RuleBase" id="RU003679"/>
    </source>
</evidence>
<dbReference type="PANTHER" id="PTHR23421">
    <property type="entry name" value="BETA-GALACTOSIDASE RELATED"/>
    <property type="match status" value="1"/>
</dbReference>
<dbReference type="EMBL" id="CP071060">
    <property type="protein sequence ID" value="QSI78490.1"/>
    <property type="molecule type" value="Genomic_DNA"/>
</dbReference>
<comment type="similarity">
    <text evidence="1 5">Belongs to the glycosyl hydrolase 35 family.</text>
</comment>